<dbReference type="Proteomes" id="UP000799755">
    <property type="component" value="Unassembled WGS sequence"/>
</dbReference>
<sequence length="375" mass="42638">MANFVPSTPPTEKSLFKQTAYGMSSYAVETEIKKLGSSPRTPRFLLDWFGASCWYGENDESREVESSELERKAHTSQNSKPKRDPARKNMKDERLRSGLDSKMIQAAQRAYWRGSNFWKEFRFTAGHHFPEILYLIMIVKDFIRVRAGETSLGLQVEGPPDPAGGRTFQRLTRFKIRADLTRVAKFKIVDAIAQKPPRCMVQHPQHHSHALVGTPNHLQAIRAQWQELHPHITLPQPPRPPTPTQPKQNLPNCPNTEIGNTIFSRSLTAQGEFQSPRTVIEIICDGKTRHASTGLYAVACLVNRAKIRSLEIPFAQWTNRTFGTDRACVRYKYLTARWSFNSLPTSNCAVLHTFCHFVTTLPSQVTAFPIRLPQT</sequence>
<proteinExistence type="predicted"/>
<organism evidence="1 2">
    <name type="scientific">Lindgomyces ingoldianus</name>
    <dbReference type="NCBI Taxonomy" id="673940"/>
    <lineage>
        <taxon>Eukaryota</taxon>
        <taxon>Fungi</taxon>
        <taxon>Dikarya</taxon>
        <taxon>Ascomycota</taxon>
        <taxon>Pezizomycotina</taxon>
        <taxon>Dothideomycetes</taxon>
        <taxon>Pleosporomycetidae</taxon>
        <taxon>Pleosporales</taxon>
        <taxon>Lindgomycetaceae</taxon>
        <taxon>Lindgomyces</taxon>
    </lineage>
</organism>
<evidence type="ECO:0000313" key="1">
    <source>
        <dbReference type="EMBL" id="KAF2473721.1"/>
    </source>
</evidence>
<accession>A0ACB6R5J2</accession>
<comment type="caution">
    <text evidence="1">The sequence shown here is derived from an EMBL/GenBank/DDBJ whole genome shotgun (WGS) entry which is preliminary data.</text>
</comment>
<keyword evidence="2" id="KW-1185">Reference proteome</keyword>
<name>A0ACB6R5J2_9PLEO</name>
<protein>
    <submittedName>
        <fullName evidence="1">Uncharacterized protein</fullName>
    </submittedName>
</protein>
<dbReference type="EMBL" id="MU003499">
    <property type="protein sequence ID" value="KAF2473721.1"/>
    <property type="molecule type" value="Genomic_DNA"/>
</dbReference>
<gene>
    <name evidence="1" type="ORF">BDR25DRAFT_352223</name>
</gene>
<evidence type="ECO:0000313" key="2">
    <source>
        <dbReference type="Proteomes" id="UP000799755"/>
    </source>
</evidence>
<reference evidence="1" key="1">
    <citation type="journal article" date="2020" name="Stud. Mycol.">
        <title>101 Dothideomycetes genomes: a test case for predicting lifestyles and emergence of pathogens.</title>
        <authorList>
            <person name="Haridas S."/>
            <person name="Albert R."/>
            <person name="Binder M."/>
            <person name="Bloem J."/>
            <person name="Labutti K."/>
            <person name="Salamov A."/>
            <person name="Andreopoulos B."/>
            <person name="Baker S."/>
            <person name="Barry K."/>
            <person name="Bills G."/>
            <person name="Bluhm B."/>
            <person name="Cannon C."/>
            <person name="Castanera R."/>
            <person name="Culley D."/>
            <person name="Daum C."/>
            <person name="Ezra D."/>
            <person name="Gonzalez J."/>
            <person name="Henrissat B."/>
            <person name="Kuo A."/>
            <person name="Liang C."/>
            <person name="Lipzen A."/>
            <person name="Lutzoni F."/>
            <person name="Magnuson J."/>
            <person name="Mondo S."/>
            <person name="Nolan M."/>
            <person name="Ohm R."/>
            <person name="Pangilinan J."/>
            <person name="Park H.-J."/>
            <person name="Ramirez L."/>
            <person name="Alfaro M."/>
            <person name="Sun H."/>
            <person name="Tritt A."/>
            <person name="Yoshinaga Y."/>
            <person name="Zwiers L.-H."/>
            <person name="Turgeon B."/>
            <person name="Goodwin S."/>
            <person name="Spatafora J."/>
            <person name="Crous P."/>
            <person name="Grigoriev I."/>
        </authorList>
    </citation>
    <scope>NUCLEOTIDE SEQUENCE</scope>
    <source>
        <strain evidence="1">ATCC 200398</strain>
    </source>
</reference>